<dbReference type="RefSeq" id="WP_113805716.1">
    <property type="nucleotide sequence ID" value="NZ_QOCW01000007.1"/>
</dbReference>
<name>A0A366XUB6_9BACI</name>
<dbReference type="InterPro" id="IPR058705">
    <property type="entry name" value="A_ENA"/>
</dbReference>
<proteinExistence type="predicted"/>
<evidence type="ECO:0000313" key="1">
    <source>
        <dbReference type="EMBL" id="RBW69960.1"/>
    </source>
</evidence>
<evidence type="ECO:0000313" key="2">
    <source>
        <dbReference type="Proteomes" id="UP000253314"/>
    </source>
</evidence>
<sequence length="103" mass="11651">MSLSDIPDFDPKISIDREDAVNLLLASIAQEELGLAHIISAEGEKIKVGLEKMDCIDELLALNRSVEQILRNIIKKEMLLLFKLSDVLELIELNGEYKGKEHY</sequence>
<dbReference type="Proteomes" id="UP000253314">
    <property type="component" value="Unassembled WGS sequence"/>
</dbReference>
<organism evidence="1 2">
    <name type="scientific">Bacillus taeanensis</name>
    <dbReference type="NCBI Taxonomy" id="273032"/>
    <lineage>
        <taxon>Bacteria</taxon>
        <taxon>Bacillati</taxon>
        <taxon>Bacillota</taxon>
        <taxon>Bacilli</taxon>
        <taxon>Bacillales</taxon>
        <taxon>Bacillaceae</taxon>
        <taxon>Bacillus</taxon>
    </lineage>
</organism>
<comment type="caution">
    <text evidence="1">The sequence shown here is derived from an EMBL/GenBank/DDBJ whole genome shotgun (WGS) entry which is preliminary data.</text>
</comment>
<dbReference type="EMBL" id="QOCW01000007">
    <property type="protein sequence ID" value="RBW69960.1"/>
    <property type="molecule type" value="Genomic_DNA"/>
</dbReference>
<keyword evidence="2" id="KW-1185">Reference proteome</keyword>
<reference evidence="1 2" key="1">
    <citation type="submission" date="2018-07" db="EMBL/GenBank/DDBJ databases">
        <title>Lottiidibacillus patelloidae gen. nov., sp. nov., isolated from the intestinal tract of a marine limpet and the reclassification of B. taeanensis BH030017T, B. algicola KMM 3737T and B. hwajinpoensis SW-72T as genus Lottiidibacillus.</title>
        <authorList>
            <person name="Liu R."/>
            <person name="Huang Z."/>
        </authorList>
    </citation>
    <scope>NUCLEOTIDE SEQUENCE [LARGE SCALE GENOMIC DNA]</scope>
    <source>
        <strain evidence="1 2">BH030017</strain>
    </source>
</reference>
<protein>
    <submittedName>
        <fullName evidence="1">Uncharacterized protein</fullName>
    </submittedName>
</protein>
<accession>A0A366XUB6</accession>
<dbReference type="AlphaFoldDB" id="A0A366XUB6"/>
<gene>
    <name evidence="1" type="ORF">DS031_08890</name>
</gene>
<dbReference type="Pfam" id="PF26595">
    <property type="entry name" value="A_ENA"/>
    <property type="match status" value="1"/>
</dbReference>
<dbReference type="OrthoDB" id="2082444at2"/>